<dbReference type="RefSeq" id="WP_068821351.1">
    <property type="nucleotide sequence ID" value="NZ_LWHJ01000011.1"/>
</dbReference>
<dbReference type="AlphaFoldDB" id="A0A179DP74"/>
<evidence type="ECO:0000313" key="2">
    <source>
        <dbReference type="EMBL" id="OAQ42323.1"/>
    </source>
</evidence>
<name>A0A179DP74_9SPHI</name>
<reference evidence="2 3" key="2">
    <citation type="submission" date="2016-06" db="EMBL/GenBank/DDBJ databases">
        <title>Pedobacter psychrophilus sp. nov., isolated from Antarctic fragmentary rock.</title>
        <authorList>
            <person name="Svec P."/>
        </authorList>
    </citation>
    <scope>NUCLEOTIDE SEQUENCE [LARGE SCALE GENOMIC DNA]</scope>
    <source>
        <strain evidence="2 3">CCM 8644</strain>
    </source>
</reference>
<proteinExistence type="predicted"/>
<keyword evidence="3" id="KW-1185">Reference proteome</keyword>
<protein>
    <submittedName>
        <fullName evidence="2">Uncharacterized protein</fullName>
    </submittedName>
</protein>
<gene>
    <name evidence="2" type="ORF">A5893_04220</name>
</gene>
<keyword evidence="1" id="KW-0732">Signal</keyword>
<feature type="chain" id="PRO_5008100697" evidence="1">
    <location>
        <begin position="21"/>
        <end position="254"/>
    </location>
</feature>
<reference evidence="2 3" key="1">
    <citation type="submission" date="2016-04" db="EMBL/GenBank/DDBJ databases">
        <authorList>
            <person name="Evans L.H."/>
            <person name="Alamgir A."/>
            <person name="Owens N."/>
            <person name="Weber N.D."/>
            <person name="Virtaneva K."/>
            <person name="Barbian K."/>
            <person name="Babar A."/>
            <person name="Rosenke K."/>
        </authorList>
    </citation>
    <scope>NUCLEOTIDE SEQUENCE [LARGE SCALE GENOMIC DNA]</scope>
    <source>
        <strain evidence="2 3">CCM 8644</strain>
    </source>
</reference>
<accession>A0A179DP74</accession>
<dbReference type="OrthoDB" id="1492525at2"/>
<evidence type="ECO:0000313" key="3">
    <source>
        <dbReference type="Proteomes" id="UP000078459"/>
    </source>
</evidence>
<feature type="signal peptide" evidence="1">
    <location>
        <begin position="1"/>
        <end position="20"/>
    </location>
</feature>
<sequence>MKRKISILIILQLSTLIALAQKPNTTKSVTDSQDIITNLKKTVDQKWIRPNPKLKPTKLSFFNTENAQKYFVGLLQISGFGIPFTWDDDFTLVGFLSNLDKKINVKKGTEADPIYKGTKIKWRNDINGLVWFNGKTYKSTVDNWHLFGINDCPGTIMFPNLSFKKVIEIPNAVTNSIQGLSILPYDENIKIKSHKTTMTTENGKIIQGIGYDLNNDSIFDVFSYEEITTGYKRLYLNIGGQWKCKWIHLDEECI</sequence>
<dbReference type="EMBL" id="LWHJ01000011">
    <property type="protein sequence ID" value="OAQ42323.1"/>
    <property type="molecule type" value="Genomic_DNA"/>
</dbReference>
<comment type="caution">
    <text evidence="2">The sequence shown here is derived from an EMBL/GenBank/DDBJ whole genome shotgun (WGS) entry which is preliminary data.</text>
</comment>
<evidence type="ECO:0000256" key="1">
    <source>
        <dbReference type="SAM" id="SignalP"/>
    </source>
</evidence>
<organism evidence="2 3">
    <name type="scientific">Pedobacter psychrophilus</name>
    <dbReference type="NCBI Taxonomy" id="1826909"/>
    <lineage>
        <taxon>Bacteria</taxon>
        <taxon>Pseudomonadati</taxon>
        <taxon>Bacteroidota</taxon>
        <taxon>Sphingobacteriia</taxon>
        <taxon>Sphingobacteriales</taxon>
        <taxon>Sphingobacteriaceae</taxon>
        <taxon>Pedobacter</taxon>
    </lineage>
</organism>
<dbReference type="Proteomes" id="UP000078459">
    <property type="component" value="Unassembled WGS sequence"/>
</dbReference>